<dbReference type="EMBL" id="RQTK01000733">
    <property type="protein sequence ID" value="RUS75529.1"/>
    <property type="molecule type" value="Genomic_DNA"/>
</dbReference>
<dbReference type="InterPro" id="IPR011044">
    <property type="entry name" value="Quino_amine_DH_bsu"/>
</dbReference>
<dbReference type="Pfam" id="PF00400">
    <property type="entry name" value="WD40"/>
    <property type="match status" value="1"/>
</dbReference>
<dbReference type="InterPro" id="IPR055440">
    <property type="entry name" value="Beta-prop_WDR90_4th"/>
</dbReference>
<comment type="caution">
    <text evidence="5">The sequence shown here is derived from an EMBL/GenBank/DDBJ whole genome shotgun (WGS) entry which is preliminary data.</text>
</comment>
<feature type="non-terminal residue" evidence="5">
    <location>
        <position position="1"/>
    </location>
</feature>
<dbReference type="PROSITE" id="PS50294">
    <property type="entry name" value="WD_REPEATS_REGION"/>
    <property type="match status" value="1"/>
</dbReference>
<dbReference type="STRING" id="188477.A0A3S1B9U5"/>
<evidence type="ECO:0000313" key="5">
    <source>
        <dbReference type="EMBL" id="RUS75529.1"/>
    </source>
</evidence>
<keyword evidence="2" id="KW-0677">Repeat</keyword>
<organism evidence="5 6">
    <name type="scientific">Elysia chlorotica</name>
    <name type="common">Eastern emerald elysia</name>
    <name type="synonym">Sea slug</name>
    <dbReference type="NCBI Taxonomy" id="188477"/>
    <lineage>
        <taxon>Eukaryota</taxon>
        <taxon>Metazoa</taxon>
        <taxon>Spiralia</taxon>
        <taxon>Lophotrochozoa</taxon>
        <taxon>Mollusca</taxon>
        <taxon>Gastropoda</taxon>
        <taxon>Heterobranchia</taxon>
        <taxon>Euthyneura</taxon>
        <taxon>Panpulmonata</taxon>
        <taxon>Sacoglossa</taxon>
        <taxon>Placobranchoidea</taxon>
        <taxon>Plakobranchidae</taxon>
        <taxon>Elysia</taxon>
    </lineage>
</organism>
<accession>A0A3S1B9U5</accession>
<feature type="repeat" description="WD" evidence="3">
    <location>
        <begin position="365"/>
        <end position="395"/>
    </location>
</feature>
<gene>
    <name evidence="5" type="ORF">EGW08_016719</name>
</gene>
<dbReference type="InterPro" id="IPR001680">
    <property type="entry name" value="WD40_rpt"/>
</dbReference>
<evidence type="ECO:0000256" key="3">
    <source>
        <dbReference type="PROSITE-ProRule" id="PRU00221"/>
    </source>
</evidence>
<dbReference type="AlphaFoldDB" id="A0A3S1B9U5"/>
<dbReference type="OrthoDB" id="6252103at2759"/>
<feature type="repeat" description="WD" evidence="3">
    <location>
        <begin position="261"/>
        <end position="301"/>
    </location>
</feature>
<evidence type="ECO:0000256" key="1">
    <source>
        <dbReference type="ARBA" id="ARBA00022574"/>
    </source>
</evidence>
<keyword evidence="6" id="KW-1185">Reference proteome</keyword>
<dbReference type="InterPro" id="IPR036322">
    <property type="entry name" value="WD40_repeat_dom_sf"/>
</dbReference>
<dbReference type="PROSITE" id="PS50082">
    <property type="entry name" value="WD_REPEATS_2"/>
    <property type="match status" value="2"/>
</dbReference>
<keyword evidence="1 3" id="KW-0853">WD repeat</keyword>
<dbReference type="Proteomes" id="UP000271974">
    <property type="component" value="Unassembled WGS sequence"/>
</dbReference>
<dbReference type="Pfam" id="PF23342">
    <property type="entry name" value="WDR90_beta-prop_4th"/>
    <property type="match status" value="1"/>
</dbReference>
<dbReference type="InterPro" id="IPR050630">
    <property type="entry name" value="WD_repeat_EMAP"/>
</dbReference>
<dbReference type="SMART" id="SM00320">
    <property type="entry name" value="WD40"/>
    <property type="match status" value="5"/>
</dbReference>
<dbReference type="PANTHER" id="PTHR13720">
    <property type="entry name" value="WD-40 REPEAT PROTEIN"/>
    <property type="match status" value="1"/>
</dbReference>
<dbReference type="SUPFAM" id="SSF50969">
    <property type="entry name" value="YVTN repeat-like/Quinoprotein amine dehydrogenase"/>
    <property type="match status" value="1"/>
</dbReference>
<proteinExistence type="predicted"/>
<feature type="non-terminal residue" evidence="5">
    <location>
        <position position="424"/>
    </location>
</feature>
<dbReference type="SUPFAM" id="SSF50978">
    <property type="entry name" value="WD40 repeat-like"/>
    <property type="match status" value="1"/>
</dbReference>
<dbReference type="Gene3D" id="2.130.10.10">
    <property type="entry name" value="YVTN repeat-like/Quinoprotein amine dehydrogenase"/>
    <property type="match status" value="2"/>
</dbReference>
<evidence type="ECO:0000313" key="6">
    <source>
        <dbReference type="Proteomes" id="UP000271974"/>
    </source>
</evidence>
<feature type="domain" description="WDR90 4th beta-propeller" evidence="4">
    <location>
        <begin position="267"/>
        <end position="421"/>
    </location>
</feature>
<protein>
    <recommendedName>
        <fullName evidence="4">WDR90 4th beta-propeller domain-containing protein</fullName>
    </recommendedName>
</protein>
<evidence type="ECO:0000256" key="2">
    <source>
        <dbReference type="ARBA" id="ARBA00022737"/>
    </source>
</evidence>
<name>A0A3S1B9U5_ELYCH</name>
<dbReference type="PANTHER" id="PTHR13720:SF33">
    <property type="entry name" value="HELP DOMAIN-CONTAINING PROTEIN"/>
    <property type="match status" value="1"/>
</dbReference>
<dbReference type="InterPro" id="IPR015943">
    <property type="entry name" value="WD40/YVTN_repeat-like_dom_sf"/>
</dbReference>
<sequence>QVLVSASPAFQQDSPCHLCVWDTQTHVCRRVLSKHQYSVQCLAFSRDDRFLVSIGDYREGVVIVWETKTFQQVASSSALGAPVHCLMWDPFTVNEFVTVGDAGTVLFWLLEESGRGNTVVRGGGEGGASTYSLSVQEAEFSHYFDCFFVGFFCPAKLVSRHSRLLTAGLNSHALRIWAVGGIADMKDDCDPSNDSGGGGRARRLNNLHGKQSGLTMEDEMTLDGAVTCAQFDDMLDMGIVGTDAGTLWYVNWAERTSIRLVSGHKNKINGVLFGANNLLLSGGDDGSLRVWSMKNREQALQFQVIDQSCTCLACGPHTPASGKSSSNRQYGNDQSSNALPLVVGGYSDGTVRLFDVTKVEMLLKMQPHAVTVTAIVFSADGDMIVSGGSDGLIAVSSPTTGMTVRVINDHKGVAISSIDATLTK</sequence>
<reference evidence="5 6" key="1">
    <citation type="submission" date="2019-01" db="EMBL/GenBank/DDBJ databases">
        <title>A draft genome assembly of the solar-powered sea slug Elysia chlorotica.</title>
        <authorList>
            <person name="Cai H."/>
            <person name="Li Q."/>
            <person name="Fang X."/>
            <person name="Li J."/>
            <person name="Curtis N.E."/>
            <person name="Altenburger A."/>
            <person name="Shibata T."/>
            <person name="Feng M."/>
            <person name="Maeda T."/>
            <person name="Schwartz J.A."/>
            <person name="Shigenobu S."/>
            <person name="Lundholm N."/>
            <person name="Nishiyama T."/>
            <person name="Yang H."/>
            <person name="Hasebe M."/>
            <person name="Li S."/>
            <person name="Pierce S.K."/>
            <person name="Wang J."/>
        </authorList>
    </citation>
    <scope>NUCLEOTIDE SEQUENCE [LARGE SCALE GENOMIC DNA]</scope>
    <source>
        <strain evidence="5">EC2010</strain>
        <tissue evidence="5">Whole organism of an adult</tissue>
    </source>
</reference>
<evidence type="ECO:0000259" key="4">
    <source>
        <dbReference type="Pfam" id="PF23342"/>
    </source>
</evidence>